<dbReference type="CDD" id="cd02248">
    <property type="entry name" value="Peptidase_C1A"/>
    <property type="match status" value="1"/>
</dbReference>
<comment type="caution">
    <text evidence="10">The sequence shown here is derived from an EMBL/GenBank/DDBJ whole genome shotgun (WGS) entry which is preliminary data.</text>
</comment>
<dbReference type="InterPro" id="IPR000169">
    <property type="entry name" value="Pept_cys_AS"/>
</dbReference>
<keyword evidence="11" id="KW-1185">Reference proteome</keyword>
<dbReference type="FunFam" id="3.90.70.10:FF:000006">
    <property type="entry name" value="Cathepsin S"/>
    <property type="match status" value="1"/>
</dbReference>
<proteinExistence type="inferred from homology"/>
<reference evidence="10 11" key="1">
    <citation type="submission" date="2022-12" db="EMBL/GenBank/DDBJ databases">
        <title>Chromosome-level genome assembly of true bugs.</title>
        <authorList>
            <person name="Ma L."/>
            <person name="Li H."/>
        </authorList>
    </citation>
    <scope>NUCLEOTIDE SEQUENCE [LARGE SCALE GENOMIC DNA]</scope>
    <source>
        <strain evidence="10">Lab_2022b</strain>
    </source>
</reference>
<dbReference type="InterPro" id="IPR013201">
    <property type="entry name" value="Prot_inhib_I29"/>
</dbReference>
<dbReference type="PROSITE" id="PS00139">
    <property type="entry name" value="THIOL_PROTEASE_CYS"/>
    <property type="match status" value="1"/>
</dbReference>
<feature type="signal peptide" evidence="7">
    <location>
        <begin position="1"/>
        <end position="20"/>
    </location>
</feature>
<dbReference type="SUPFAM" id="SSF54001">
    <property type="entry name" value="Cysteine proteinases"/>
    <property type="match status" value="1"/>
</dbReference>
<dbReference type="GO" id="GO:0006508">
    <property type="term" value="P:proteolysis"/>
    <property type="evidence" value="ECO:0007669"/>
    <property type="project" value="UniProtKB-KW"/>
</dbReference>
<comment type="similarity">
    <text evidence="1">Belongs to the peptidase C1 family.</text>
</comment>
<evidence type="ECO:0000256" key="2">
    <source>
        <dbReference type="ARBA" id="ARBA00022670"/>
    </source>
</evidence>
<dbReference type="GO" id="GO:0008234">
    <property type="term" value="F:cysteine-type peptidase activity"/>
    <property type="evidence" value="ECO:0007669"/>
    <property type="project" value="UniProtKB-KW"/>
</dbReference>
<evidence type="ECO:0008006" key="12">
    <source>
        <dbReference type="Google" id="ProtNLM"/>
    </source>
</evidence>
<feature type="domain" description="Peptidase C1A papain C-terminal" evidence="8">
    <location>
        <begin position="139"/>
        <end position="356"/>
    </location>
</feature>
<dbReference type="Pfam" id="PF08246">
    <property type="entry name" value="Inhibitor_I29"/>
    <property type="match status" value="1"/>
</dbReference>
<dbReference type="AlphaFoldDB" id="A0AAW1CKL5"/>
<dbReference type="PROSITE" id="PS00639">
    <property type="entry name" value="THIOL_PROTEASE_HIS"/>
    <property type="match status" value="1"/>
</dbReference>
<organism evidence="10 11">
    <name type="scientific">Rhynocoris fuscipes</name>
    <dbReference type="NCBI Taxonomy" id="488301"/>
    <lineage>
        <taxon>Eukaryota</taxon>
        <taxon>Metazoa</taxon>
        <taxon>Ecdysozoa</taxon>
        <taxon>Arthropoda</taxon>
        <taxon>Hexapoda</taxon>
        <taxon>Insecta</taxon>
        <taxon>Pterygota</taxon>
        <taxon>Neoptera</taxon>
        <taxon>Paraneoptera</taxon>
        <taxon>Hemiptera</taxon>
        <taxon>Heteroptera</taxon>
        <taxon>Panheteroptera</taxon>
        <taxon>Cimicomorpha</taxon>
        <taxon>Reduviidae</taxon>
        <taxon>Harpactorinae</taxon>
        <taxon>Harpactorini</taxon>
        <taxon>Rhynocoris</taxon>
    </lineage>
</organism>
<dbReference type="InterPro" id="IPR013128">
    <property type="entry name" value="Peptidase_C1A"/>
</dbReference>
<evidence type="ECO:0000259" key="9">
    <source>
        <dbReference type="SMART" id="SM00848"/>
    </source>
</evidence>
<dbReference type="InterPro" id="IPR025660">
    <property type="entry name" value="Pept_his_AS"/>
</dbReference>
<evidence type="ECO:0000256" key="5">
    <source>
        <dbReference type="ARBA" id="ARBA00023145"/>
    </source>
</evidence>
<evidence type="ECO:0000256" key="1">
    <source>
        <dbReference type="ARBA" id="ARBA00008455"/>
    </source>
</evidence>
<keyword evidence="2" id="KW-0645">Protease</keyword>
<keyword evidence="5" id="KW-0865">Zymogen</keyword>
<evidence type="ECO:0000256" key="7">
    <source>
        <dbReference type="SAM" id="SignalP"/>
    </source>
</evidence>
<dbReference type="PANTHER" id="PTHR12411">
    <property type="entry name" value="CYSTEINE PROTEASE FAMILY C1-RELATED"/>
    <property type="match status" value="1"/>
</dbReference>
<dbReference type="Pfam" id="PF00112">
    <property type="entry name" value="Peptidase_C1"/>
    <property type="match status" value="1"/>
</dbReference>
<dbReference type="InterPro" id="IPR038765">
    <property type="entry name" value="Papain-like_cys_pep_sf"/>
</dbReference>
<feature type="domain" description="Cathepsin propeptide inhibitor" evidence="9">
    <location>
        <begin position="50"/>
        <end position="110"/>
    </location>
</feature>
<feature type="chain" id="PRO_5043900903" description="Cathepsin L" evidence="7">
    <location>
        <begin position="21"/>
        <end position="357"/>
    </location>
</feature>
<keyword evidence="6" id="KW-1015">Disulfide bond</keyword>
<accession>A0AAW1CKL5</accession>
<dbReference type="SMART" id="SM00848">
    <property type="entry name" value="Inhibitor_I29"/>
    <property type="match status" value="1"/>
</dbReference>
<dbReference type="InterPro" id="IPR025661">
    <property type="entry name" value="Pept_asp_AS"/>
</dbReference>
<sequence length="357" mass="40444">MKLLTISVLFLINDAILIYGYPDIASYQFSPPSDAIHEFKELLDKLNFQWNEFKEANNKRYSNFKEEEFRYHIYAYNSFRINLHNMMYNLGKYSYKLKMNEYGDLTASEFGLLKKGYRLLNATNNDGGIQFKHVPKDSINDTVDWREHGAVTEVKNQENCGSCWAFSSTGSLEGQHFLKNGKLVSLSEQNLIDCSYFNGNDGCDGGLMENAFKYVKENGGINSEDLYPYEGNDYEFCRYDPDQVAATVKGYISIPKGNETLLKYAVATVGPISVAIDASSTSFQFYSDGVYNEPDCSSTNLDHGVLAVGYGTTENGEDYWLVKNSWGPEWGEKGYIKMSRNKQNQCGIASYALYPLV</sequence>
<dbReference type="Gene3D" id="3.90.70.10">
    <property type="entry name" value="Cysteine proteinases"/>
    <property type="match status" value="1"/>
</dbReference>
<protein>
    <recommendedName>
        <fullName evidence="12">Cathepsin L</fullName>
    </recommendedName>
</protein>
<keyword evidence="4" id="KW-0788">Thiol protease</keyword>
<evidence type="ECO:0000256" key="6">
    <source>
        <dbReference type="ARBA" id="ARBA00023157"/>
    </source>
</evidence>
<keyword evidence="3" id="KW-0378">Hydrolase</keyword>
<evidence type="ECO:0000313" key="11">
    <source>
        <dbReference type="Proteomes" id="UP001461498"/>
    </source>
</evidence>
<dbReference type="SMART" id="SM00645">
    <property type="entry name" value="Pept_C1"/>
    <property type="match status" value="1"/>
</dbReference>
<evidence type="ECO:0000313" key="10">
    <source>
        <dbReference type="EMBL" id="KAK9498922.1"/>
    </source>
</evidence>
<evidence type="ECO:0000256" key="3">
    <source>
        <dbReference type="ARBA" id="ARBA00022801"/>
    </source>
</evidence>
<evidence type="ECO:0000256" key="4">
    <source>
        <dbReference type="ARBA" id="ARBA00022807"/>
    </source>
</evidence>
<dbReference type="PRINTS" id="PR00705">
    <property type="entry name" value="PAPAIN"/>
</dbReference>
<dbReference type="EMBL" id="JAPXFL010000012">
    <property type="protein sequence ID" value="KAK9498922.1"/>
    <property type="molecule type" value="Genomic_DNA"/>
</dbReference>
<name>A0AAW1CKL5_9HEMI</name>
<dbReference type="Proteomes" id="UP001461498">
    <property type="component" value="Unassembled WGS sequence"/>
</dbReference>
<dbReference type="PROSITE" id="PS00640">
    <property type="entry name" value="THIOL_PROTEASE_ASN"/>
    <property type="match status" value="1"/>
</dbReference>
<gene>
    <name evidence="10" type="ORF">O3M35_003463</name>
</gene>
<dbReference type="InterPro" id="IPR000668">
    <property type="entry name" value="Peptidase_C1A_C"/>
</dbReference>
<keyword evidence="7" id="KW-0732">Signal</keyword>
<dbReference type="InterPro" id="IPR039417">
    <property type="entry name" value="Peptidase_C1A_papain-like"/>
</dbReference>
<evidence type="ECO:0000259" key="8">
    <source>
        <dbReference type="SMART" id="SM00645"/>
    </source>
</evidence>